<dbReference type="AlphaFoldDB" id="A0A939C3C0"/>
<dbReference type="GO" id="GO:0016829">
    <property type="term" value="F:lyase activity"/>
    <property type="evidence" value="ECO:0007669"/>
    <property type="project" value="UniProtKB-KW"/>
</dbReference>
<dbReference type="Gene3D" id="3.40.50.1400">
    <property type="match status" value="2"/>
</dbReference>
<evidence type="ECO:0000256" key="1">
    <source>
        <dbReference type="ARBA" id="ARBA00022723"/>
    </source>
</evidence>
<proteinExistence type="predicted"/>
<dbReference type="RefSeq" id="WP_205257027.1">
    <property type="nucleotide sequence ID" value="NZ_BAAAPV010000001.1"/>
</dbReference>
<evidence type="ECO:0000313" key="3">
    <source>
        <dbReference type="EMBL" id="MBM9476911.1"/>
    </source>
</evidence>
<dbReference type="Pfam" id="PF01903">
    <property type="entry name" value="CbiX"/>
    <property type="match status" value="2"/>
</dbReference>
<name>A0A939C3C0_9ACTN</name>
<evidence type="ECO:0008006" key="5">
    <source>
        <dbReference type="Google" id="ProtNLM"/>
    </source>
</evidence>
<comment type="caution">
    <text evidence="3">The sequence shown here is derived from an EMBL/GenBank/DDBJ whole genome shotgun (WGS) entry which is preliminary data.</text>
</comment>
<gene>
    <name evidence="3" type="ORF">JL107_10680</name>
</gene>
<evidence type="ECO:0000313" key="4">
    <source>
        <dbReference type="Proteomes" id="UP000663801"/>
    </source>
</evidence>
<keyword evidence="4" id="KW-1185">Reference proteome</keyword>
<evidence type="ECO:0000256" key="2">
    <source>
        <dbReference type="ARBA" id="ARBA00023239"/>
    </source>
</evidence>
<sequence length="243" mass="24804">MSGVPPLIGLAHGSRDPRAAETIEAVMAAVAELRPGLVTRPAYLDLMEPDLGQAVVALQQEGELARAVVLPLLFTQAFHATVDTPTAVGEVTGETGVELLVGDILGMGDEVLAALRAAARTADVPDDAAILLLAVGSSVQSANDAVHDLAGRWAALRTGPVWAGFATAGQPKAAAVLEQVGEHAVTTDTPVVVVPLFLAPGLLLDATVRRARDLAGDVPVLITEPLGTTLAGLVLARYDAVAG</sequence>
<protein>
    <recommendedName>
        <fullName evidence="5">Sirohydrochlorin chelatase</fullName>
    </recommendedName>
</protein>
<dbReference type="InterPro" id="IPR002762">
    <property type="entry name" value="CbiX-like"/>
</dbReference>
<organism evidence="3 4">
    <name type="scientific">Nakamurella flavida</name>
    <dbReference type="NCBI Taxonomy" id="363630"/>
    <lineage>
        <taxon>Bacteria</taxon>
        <taxon>Bacillati</taxon>
        <taxon>Actinomycetota</taxon>
        <taxon>Actinomycetes</taxon>
        <taxon>Nakamurellales</taxon>
        <taxon>Nakamurellaceae</taxon>
        <taxon>Nakamurella</taxon>
    </lineage>
</organism>
<keyword evidence="1" id="KW-0479">Metal-binding</keyword>
<dbReference type="SUPFAM" id="SSF53800">
    <property type="entry name" value="Chelatase"/>
    <property type="match status" value="1"/>
</dbReference>
<dbReference type="InterPro" id="IPR050963">
    <property type="entry name" value="Sirohydro_Cobaltochel/CbiX"/>
</dbReference>
<keyword evidence="2" id="KW-0456">Lyase</keyword>
<reference evidence="3" key="1">
    <citation type="submission" date="2021-01" db="EMBL/GenBank/DDBJ databases">
        <title>KCTC 19127 draft genome.</title>
        <authorList>
            <person name="An D."/>
        </authorList>
    </citation>
    <scope>NUCLEOTIDE SEQUENCE</scope>
    <source>
        <strain evidence="3">KCTC 19127</strain>
    </source>
</reference>
<dbReference type="EMBL" id="JAERWL010000009">
    <property type="protein sequence ID" value="MBM9476911.1"/>
    <property type="molecule type" value="Genomic_DNA"/>
</dbReference>
<accession>A0A939C3C0</accession>
<dbReference type="CDD" id="cd03416">
    <property type="entry name" value="CbiX_SirB_N"/>
    <property type="match status" value="1"/>
</dbReference>
<dbReference type="PANTHER" id="PTHR33542">
    <property type="entry name" value="SIROHYDROCHLORIN FERROCHELATASE, CHLOROPLASTIC"/>
    <property type="match status" value="1"/>
</dbReference>
<dbReference type="GO" id="GO:0046872">
    <property type="term" value="F:metal ion binding"/>
    <property type="evidence" value="ECO:0007669"/>
    <property type="project" value="UniProtKB-KW"/>
</dbReference>
<dbReference type="PANTHER" id="PTHR33542:SF5">
    <property type="entry name" value="FERROCHELATASE CHE1"/>
    <property type="match status" value="1"/>
</dbReference>
<dbReference type="Proteomes" id="UP000663801">
    <property type="component" value="Unassembled WGS sequence"/>
</dbReference>